<keyword evidence="4 5" id="KW-0663">Pyridoxal phosphate</keyword>
<evidence type="ECO:0000313" key="6">
    <source>
        <dbReference type="EMBL" id="MBB6334567.1"/>
    </source>
</evidence>
<dbReference type="GO" id="GO:0042802">
    <property type="term" value="F:identical protein binding"/>
    <property type="evidence" value="ECO:0007669"/>
    <property type="project" value="TreeGrafter"/>
</dbReference>
<comment type="subcellular location">
    <subcellularLocation>
        <location evidence="5">Cytoplasm</location>
    </subcellularLocation>
</comment>
<evidence type="ECO:0000256" key="1">
    <source>
        <dbReference type="ARBA" id="ARBA00022576"/>
    </source>
</evidence>
<dbReference type="FunFam" id="3.40.640.10:FF:000004">
    <property type="entry name" value="Acetylornithine aminotransferase"/>
    <property type="match status" value="1"/>
</dbReference>
<evidence type="ECO:0000256" key="4">
    <source>
        <dbReference type="ARBA" id="ARBA00022898"/>
    </source>
</evidence>
<comment type="catalytic activity">
    <reaction evidence="5">
        <text>N(2)-acetyl-L-ornithine + 2-oxoglutarate = N-acetyl-L-glutamate 5-semialdehyde + L-glutamate</text>
        <dbReference type="Rhea" id="RHEA:18049"/>
        <dbReference type="ChEBI" id="CHEBI:16810"/>
        <dbReference type="ChEBI" id="CHEBI:29123"/>
        <dbReference type="ChEBI" id="CHEBI:29985"/>
        <dbReference type="ChEBI" id="CHEBI:57805"/>
        <dbReference type="EC" id="2.6.1.11"/>
    </reaction>
</comment>
<feature type="binding site" evidence="5">
    <location>
        <position position="147"/>
    </location>
    <ligand>
        <name>N(2)-acetyl-L-ornithine</name>
        <dbReference type="ChEBI" id="CHEBI:57805"/>
    </ligand>
</feature>
<protein>
    <recommendedName>
        <fullName evidence="5">Acetylornithine aminotransferase</fullName>
        <shortName evidence="5">ACOAT</shortName>
        <ecNumber evidence="5">2.6.1.11</ecNumber>
    </recommendedName>
</protein>
<dbReference type="HAMAP" id="MF_01107">
    <property type="entry name" value="ArgD_aminotrans_3"/>
    <property type="match status" value="1"/>
</dbReference>
<accession>A0A923IWZ1</accession>
<comment type="similarity">
    <text evidence="5">Belongs to the class-III pyridoxal-phosphate-dependent aminotransferase family. ArgD subfamily.</text>
</comment>
<keyword evidence="7" id="KW-1185">Reference proteome</keyword>
<keyword evidence="1 5" id="KW-0032">Aminotransferase</keyword>
<keyword evidence="3 5" id="KW-0808">Transferase</keyword>
<dbReference type="CDD" id="cd00610">
    <property type="entry name" value="OAT_like"/>
    <property type="match status" value="1"/>
</dbReference>
<dbReference type="GO" id="GO:0006526">
    <property type="term" value="P:L-arginine biosynthetic process"/>
    <property type="evidence" value="ECO:0007669"/>
    <property type="project" value="UniProtKB-UniRule"/>
</dbReference>
<dbReference type="PANTHER" id="PTHR11986:SF79">
    <property type="entry name" value="ACETYLORNITHINE AMINOTRANSFERASE, MITOCHONDRIAL"/>
    <property type="match status" value="1"/>
</dbReference>
<dbReference type="PIRSF" id="PIRSF000521">
    <property type="entry name" value="Transaminase_4ab_Lys_Orn"/>
    <property type="match status" value="1"/>
</dbReference>
<keyword evidence="5" id="KW-0055">Arginine biosynthesis</keyword>
<dbReference type="NCBIfam" id="TIGR00707">
    <property type="entry name" value="argD"/>
    <property type="match status" value="1"/>
</dbReference>
<dbReference type="InterPro" id="IPR050103">
    <property type="entry name" value="Class-III_PLP-dep_AT"/>
</dbReference>
<feature type="binding site" evidence="5">
    <location>
        <position position="144"/>
    </location>
    <ligand>
        <name>pyridoxal 5'-phosphate</name>
        <dbReference type="ChEBI" id="CHEBI:597326"/>
    </ligand>
</feature>
<evidence type="ECO:0000256" key="5">
    <source>
        <dbReference type="HAMAP-Rule" id="MF_01107"/>
    </source>
</evidence>
<dbReference type="InterPro" id="IPR015422">
    <property type="entry name" value="PyrdxlP-dep_Trfase_small"/>
</dbReference>
<proteinExistence type="inferred from homology"/>
<feature type="binding site" evidence="5">
    <location>
        <position position="286"/>
    </location>
    <ligand>
        <name>N(2)-acetyl-L-ornithine</name>
        <dbReference type="ChEBI" id="CHEBI:57805"/>
    </ligand>
</feature>
<comment type="pathway">
    <text evidence="5">Amino-acid biosynthesis; L-arginine biosynthesis; N(2)-acetyl-L-ornithine from L-glutamate: step 4/4.</text>
</comment>
<dbReference type="Gene3D" id="3.40.640.10">
    <property type="entry name" value="Type I PLP-dependent aspartate aminotransferase-like (Major domain)"/>
    <property type="match status" value="1"/>
</dbReference>
<comment type="cofactor">
    <cofactor evidence="5">
        <name>pyridoxal 5'-phosphate</name>
        <dbReference type="ChEBI" id="CHEBI:597326"/>
    </cofactor>
    <text evidence="5">Binds 1 pyridoxal phosphate per subunit.</text>
</comment>
<dbReference type="InterPro" id="IPR015421">
    <property type="entry name" value="PyrdxlP-dep_Trfase_major"/>
</dbReference>
<feature type="binding site" evidence="5">
    <location>
        <begin position="229"/>
        <end position="232"/>
    </location>
    <ligand>
        <name>pyridoxal 5'-phosphate</name>
        <dbReference type="ChEBI" id="CHEBI:597326"/>
    </ligand>
</feature>
<dbReference type="InterPro" id="IPR015424">
    <property type="entry name" value="PyrdxlP-dep_Trfase"/>
</dbReference>
<dbReference type="EC" id="2.6.1.11" evidence="5"/>
<dbReference type="EMBL" id="JACHMK010000001">
    <property type="protein sequence ID" value="MBB6334567.1"/>
    <property type="molecule type" value="Genomic_DNA"/>
</dbReference>
<comment type="miscellaneous">
    <text evidence="5">May also have succinyldiaminopimelate aminotransferase activity, thus carrying out the corresponding step in lysine biosynthesis.</text>
</comment>
<dbReference type="GO" id="GO:0003992">
    <property type="term" value="F:N2-acetyl-L-ornithine:2-oxoglutarate 5-aminotransferase activity"/>
    <property type="evidence" value="ECO:0007669"/>
    <property type="project" value="UniProtKB-UniRule"/>
</dbReference>
<gene>
    <name evidence="5" type="primary">argD</name>
    <name evidence="6" type="ORF">HD592_001132</name>
</gene>
<dbReference type="InterPro" id="IPR049704">
    <property type="entry name" value="Aminotrans_3_PPA_site"/>
</dbReference>
<dbReference type="RefSeq" id="WP_184452455.1">
    <property type="nucleotide sequence ID" value="NZ_JACHMK010000001.1"/>
</dbReference>
<evidence type="ECO:0000256" key="3">
    <source>
        <dbReference type="ARBA" id="ARBA00022679"/>
    </source>
</evidence>
<dbReference type="PROSITE" id="PS00600">
    <property type="entry name" value="AA_TRANSFER_CLASS_3"/>
    <property type="match status" value="1"/>
</dbReference>
<dbReference type="GO" id="GO:0005737">
    <property type="term" value="C:cytoplasm"/>
    <property type="evidence" value="ECO:0007669"/>
    <property type="project" value="UniProtKB-SubCell"/>
</dbReference>
<dbReference type="InterPro" id="IPR004636">
    <property type="entry name" value="AcOrn/SuccOrn_fam"/>
</dbReference>
<dbReference type="InterPro" id="IPR005814">
    <property type="entry name" value="Aminotrans_3"/>
</dbReference>
<dbReference type="NCBIfam" id="NF002874">
    <property type="entry name" value="PRK03244.1"/>
    <property type="match status" value="1"/>
</dbReference>
<dbReference type="Pfam" id="PF00202">
    <property type="entry name" value="Aminotran_3"/>
    <property type="match status" value="1"/>
</dbReference>
<evidence type="ECO:0000313" key="7">
    <source>
        <dbReference type="Proteomes" id="UP000617426"/>
    </source>
</evidence>
<dbReference type="PANTHER" id="PTHR11986">
    <property type="entry name" value="AMINOTRANSFERASE CLASS III"/>
    <property type="match status" value="1"/>
</dbReference>
<evidence type="ECO:0000256" key="2">
    <source>
        <dbReference type="ARBA" id="ARBA00022605"/>
    </source>
</evidence>
<feature type="modified residue" description="N6-(pyridoxal phosphate)lysine" evidence="5">
    <location>
        <position position="258"/>
    </location>
</feature>
<comment type="caution">
    <text evidence="6">The sequence shown here is derived from an EMBL/GenBank/DDBJ whole genome shotgun (WGS) entry which is preliminary data.</text>
</comment>
<reference evidence="6" key="1">
    <citation type="submission" date="2020-08" db="EMBL/GenBank/DDBJ databases">
        <title>Sequencing the genomes of 1000 actinobacteria strains.</title>
        <authorList>
            <person name="Klenk H.-P."/>
        </authorList>
    </citation>
    <scope>NUCLEOTIDE SEQUENCE</scope>
    <source>
        <strain evidence="6">DSM 10695</strain>
    </source>
</reference>
<organism evidence="6 7">
    <name type="scientific">Schaalia hyovaginalis</name>
    <dbReference type="NCBI Taxonomy" id="29316"/>
    <lineage>
        <taxon>Bacteria</taxon>
        <taxon>Bacillati</taxon>
        <taxon>Actinomycetota</taxon>
        <taxon>Actinomycetes</taxon>
        <taxon>Actinomycetales</taxon>
        <taxon>Actinomycetaceae</taxon>
        <taxon>Schaalia</taxon>
    </lineage>
</organism>
<sequence length="403" mass="41724">MKHTTTWNERYAASLMNTFGAPALVLAEGEGARVRDTEGREYLDLLGGIAVNVIGHAHPLVAQAIAGQAQTLGHVSNFFATPPQIGLAEKLLDIVEPGGAPEGSRVFLANSGAEANEAALKIVKAHGLAISPTKTRILALEHAFHGRTLGALSLTWKEAYRAPFAPLIPGVEFIPVNDIAALEAAMDEDVAGIFIEPIQGEAGVLPVEAACLQAVRELTASHGALMVIDEVQTGVGRTGEWMGHHASGVVPDVVTLAKGLGGGMPIGACIGLGGAAKVLGPGMHGTTFGGNPICAAAALAVLKVIEDEGLLAKVKRTSEQWRSELARVEGVREVRGRGYLIGIDFDARIAAGVVAAGREAGFILNATGPSTLRLAPPLILTADDARSFTRALPSLIAAAQETQ</sequence>
<keyword evidence="5" id="KW-0963">Cytoplasm</keyword>
<comment type="subunit">
    <text evidence="5">Homodimer.</text>
</comment>
<keyword evidence="2 5" id="KW-0028">Amino-acid biosynthesis</keyword>
<dbReference type="SUPFAM" id="SSF53383">
    <property type="entry name" value="PLP-dependent transferases"/>
    <property type="match status" value="1"/>
</dbReference>
<name>A0A923IWZ1_9ACTO</name>
<dbReference type="Gene3D" id="3.90.1150.10">
    <property type="entry name" value="Aspartate Aminotransferase, domain 1"/>
    <property type="match status" value="1"/>
</dbReference>
<feature type="binding site" evidence="5">
    <location>
        <begin position="112"/>
        <end position="113"/>
    </location>
    <ligand>
        <name>pyridoxal 5'-phosphate</name>
        <dbReference type="ChEBI" id="CHEBI:597326"/>
    </ligand>
</feature>
<feature type="binding site" evidence="5">
    <location>
        <position position="287"/>
    </location>
    <ligand>
        <name>pyridoxal 5'-phosphate</name>
        <dbReference type="ChEBI" id="CHEBI:597326"/>
    </ligand>
</feature>
<dbReference type="Proteomes" id="UP000617426">
    <property type="component" value="Unassembled WGS sequence"/>
</dbReference>
<dbReference type="GO" id="GO:0030170">
    <property type="term" value="F:pyridoxal phosphate binding"/>
    <property type="evidence" value="ECO:0007669"/>
    <property type="project" value="InterPro"/>
</dbReference>
<dbReference type="AlphaFoldDB" id="A0A923IWZ1"/>